<evidence type="ECO:0000313" key="8">
    <source>
        <dbReference type="Proteomes" id="UP000254326"/>
    </source>
</evidence>
<dbReference type="Pfam" id="PF01451">
    <property type="entry name" value="LMWPc"/>
    <property type="match status" value="1"/>
</dbReference>
<dbReference type="Proteomes" id="UP000254326">
    <property type="component" value="Unassembled WGS sequence"/>
</dbReference>
<dbReference type="EMBL" id="QKRA01000001">
    <property type="protein sequence ID" value="RDL45895.1"/>
    <property type="molecule type" value="Genomic_DNA"/>
</dbReference>
<dbReference type="SUPFAM" id="SSF52788">
    <property type="entry name" value="Phosphotyrosine protein phosphatases I"/>
    <property type="match status" value="1"/>
</dbReference>
<dbReference type="PANTHER" id="PTHR11717">
    <property type="entry name" value="LOW MOLECULAR WEIGHT PROTEIN TYROSINE PHOSPHATASE"/>
    <property type="match status" value="1"/>
</dbReference>
<evidence type="ECO:0000256" key="1">
    <source>
        <dbReference type="ARBA" id="ARBA00011063"/>
    </source>
</evidence>
<keyword evidence="4" id="KW-0904">Protein phosphatase</keyword>
<evidence type="ECO:0000256" key="4">
    <source>
        <dbReference type="ARBA" id="ARBA00022912"/>
    </source>
</evidence>
<gene>
    <name evidence="7" type="ORF">DN730_02265</name>
</gene>
<feature type="domain" description="Phosphotyrosine protein phosphatase I" evidence="6">
    <location>
        <begin position="1"/>
        <end position="148"/>
    </location>
</feature>
<reference evidence="7 8" key="1">
    <citation type="submission" date="2018-06" db="EMBL/GenBank/DDBJ databases">
        <title>Marinomonas sp. YLB-05 draft genome sequence.</title>
        <authorList>
            <person name="Yu L."/>
            <person name="Tang X."/>
        </authorList>
    </citation>
    <scope>NUCLEOTIDE SEQUENCE [LARGE SCALE GENOMIC DNA]</scope>
    <source>
        <strain evidence="7 8">YLB-05</strain>
    </source>
</reference>
<evidence type="ECO:0000313" key="7">
    <source>
        <dbReference type="EMBL" id="RDL45895.1"/>
    </source>
</evidence>
<dbReference type="GO" id="GO:0004725">
    <property type="term" value="F:protein tyrosine phosphatase activity"/>
    <property type="evidence" value="ECO:0007669"/>
    <property type="project" value="UniProtKB-EC"/>
</dbReference>
<dbReference type="InterPro" id="IPR050438">
    <property type="entry name" value="LMW_PTPase"/>
</dbReference>
<dbReference type="AlphaFoldDB" id="A0A370UDW9"/>
<dbReference type="CDD" id="cd16343">
    <property type="entry name" value="LMWPTP"/>
    <property type="match status" value="1"/>
</dbReference>
<feature type="active site" description="Proton donor" evidence="5">
    <location>
        <position position="122"/>
    </location>
</feature>
<evidence type="ECO:0000256" key="3">
    <source>
        <dbReference type="ARBA" id="ARBA00022801"/>
    </source>
</evidence>
<dbReference type="PRINTS" id="PR00719">
    <property type="entry name" value="LMWPTPASE"/>
</dbReference>
<feature type="active site" description="Nucleophile" evidence="5">
    <location>
        <position position="13"/>
    </location>
</feature>
<dbReference type="PANTHER" id="PTHR11717:SF7">
    <property type="entry name" value="LOW MOLECULAR WEIGHT PHOSPHOTYROSINE PROTEIN PHOSPHATASE"/>
    <property type="match status" value="1"/>
</dbReference>
<organism evidence="7 8">
    <name type="scientific">Marinomonas piezotolerans</name>
    <dbReference type="NCBI Taxonomy" id="2213058"/>
    <lineage>
        <taxon>Bacteria</taxon>
        <taxon>Pseudomonadati</taxon>
        <taxon>Pseudomonadota</taxon>
        <taxon>Gammaproteobacteria</taxon>
        <taxon>Oceanospirillales</taxon>
        <taxon>Oceanospirillaceae</taxon>
        <taxon>Marinomonas</taxon>
    </lineage>
</organism>
<dbReference type="OrthoDB" id="9784339at2"/>
<evidence type="ECO:0000256" key="2">
    <source>
        <dbReference type="ARBA" id="ARBA00013064"/>
    </source>
</evidence>
<dbReference type="InterPro" id="IPR017867">
    <property type="entry name" value="Tyr_phospatase_low_mol_wt"/>
</dbReference>
<comment type="caution">
    <text evidence="7">The sequence shown here is derived from an EMBL/GenBank/DDBJ whole genome shotgun (WGS) entry which is preliminary data.</text>
</comment>
<evidence type="ECO:0000256" key="5">
    <source>
        <dbReference type="PIRSR" id="PIRSR617867-1"/>
    </source>
</evidence>
<proteinExistence type="inferred from homology"/>
<dbReference type="Gene3D" id="3.40.50.2300">
    <property type="match status" value="1"/>
</dbReference>
<accession>A0A370UDW9</accession>
<dbReference type="EC" id="3.1.3.48" evidence="2"/>
<name>A0A370UDW9_9GAMM</name>
<protein>
    <recommendedName>
        <fullName evidence="2">protein-tyrosine-phosphatase</fullName>
        <ecNumber evidence="2">3.1.3.48</ecNumber>
    </recommendedName>
</protein>
<dbReference type="RefSeq" id="WP_115466483.1">
    <property type="nucleotide sequence ID" value="NZ_QKRA01000001.1"/>
</dbReference>
<dbReference type="SMART" id="SM00226">
    <property type="entry name" value="LMWPc"/>
    <property type="match status" value="1"/>
</dbReference>
<keyword evidence="3" id="KW-0378">Hydrolase</keyword>
<evidence type="ECO:0000259" key="6">
    <source>
        <dbReference type="SMART" id="SM00226"/>
    </source>
</evidence>
<keyword evidence="8" id="KW-1185">Reference proteome</keyword>
<comment type="similarity">
    <text evidence="1">Belongs to the low molecular weight phosphotyrosine protein phosphatase family.</text>
</comment>
<dbReference type="InterPro" id="IPR036196">
    <property type="entry name" value="Ptyr_pPase_sf"/>
</dbReference>
<dbReference type="InterPro" id="IPR023485">
    <property type="entry name" value="Ptyr_pPase"/>
</dbReference>
<sequence>MRVLTVCLGNICRSPAAQGILEYIANEQRLALQVDSAGTAAYHIGKPPDIRSQESLAQLGIDISNQTARQVQLKDFYTFEWIVAMDSSNLASLKKMAPKDSAAQVVMFGAFESNRNYGEVRDPYYGSDDGFIEMRQHLITISKDFVEHLNNI</sequence>
<feature type="active site" description="Nucleophile" evidence="5">
    <location>
        <position position="7"/>
    </location>
</feature>